<feature type="compositionally biased region" description="Polar residues" evidence="1">
    <location>
        <begin position="234"/>
        <end position="245"/>
    </location>
</feature>
<dbReference type="RefSeq" id="XP_018133320.1">
    <property type="nucleotide sequence ID" value="XM_018272402.2"/>
</dbReference>
<feature type="region of interest" description="Disordered" evidence="1">
    <location>
        <begin position="1"/>
        <end position="190"/>
    </location>
</feature>
<protein>
    <submittedName>
        <fullName evidence="2">Uncharacterized protein</fullName>
    </submittedName>
</protein>
<feature type="compositionally biased region" description="Polar residues" evidence="1">
    <location>
        <begin position="208"/>
        <end position="223"/>
    </location>
</feature>
<reference evidence="2 3" key="1">
    <citation type="submission" date="2016-03" db="EMBL/GenBank/DDBJ databases">
        <title>Comparative genomics of Pseudogymnoascus destructans, the fungus causing white-nose syndrome of bats.</title>
        <authorList>
            <person name="Palmer J.M."/>
            <person name="Drees K.P."/>
            <person name="Foster J.T."/>
            <person name="Lindner D.L."/>
        </authorList>
    </citation>
    <scope>NUCLEOTIDE SEQUENCE [LARGE SCALE GENOMIC DNA]</scope>
    <source>
        <strain evidence="2 3">UAMH 10579</strain>
    </source>
</reference>
<dbReference type="Proteomes" id="UP000091956">
    <property type="component" value="Unassembled WGS sequence"/>
</dbReference>
<evidence type="ECO:0000313" key="3">
    <source>
        <dbReference type="Proteomes" id="UP000091956"/>
    </source>
</evidence>
<feature type="compositionally biased region" description="Basic and acidic residues" evidence="1">
    <location>
        <begin position="614"/>
        <end position="639"/>
    </location>
</feature>
<feature type="region of interest" description="Disordered" evidence="1">
    <location>
        <begin position="505"/>
        <end position="548"/>
    </location>
</feature>
<evidence type="ECO:0000256" key="1">
    <source>
        <dbReference type="SAM" id="MobiDB-lite"/>
    </source>
</evidence>
<dbReference type="GeneID" id="28836284"/>
<name>A0A1B8GUU8_9PEZI</name>
<feature type="compositionally biased region" description="Low complexity" evidence="1">
    <location>
        <begin position="527"/>
        <end position="537"/>
    </location>
</feature>
<dbReference type="AlphaFoldDB" id="A0A1B8GUU8"/>
<feature type="compositionally biased region" description="Basic residues" evidence="1">
    <location>
        <begin position="35"/>
        <end position="44"/>
    </location>
</feature>
<feature type="region of interest" description="Disordered" evidence="1">
    <location>
        <begin position="208"/>
        <end position="440"/>
    </location>
</feature>
<accession>A0A1B8GUU8</accession>
<feature type="compositionally biased region" description="Basic and acidic residues" evidence="1">
    <location>
        <begin position="517"/>
        <end position="526"/>
    </location>
</feature>
<keyword evidence="3" id="KW-1185">Reference proteome</keyword>
<feature type="compositionally biased region" description="Low complexity" evidence="1">
    <location>
        <begin position="148"/>
        <end position="174"/>
    </location>
</feature>
<organism evidence="2 3">
    <name type="scientific">Pseudogymnoascus verrucosus</name>
    <dbReference type="NCBI Taxonomy" id="342668"/>
    <lineage>
        <taxon>Eukaryota</taxon>
        <taxon>Fungi</taxon>
        <taxon>Dikarya</taxon>
        <taxon>Ascomycota</taxon>
        <taxon>Pezizomycotina</taxon>
        <taxon>Leotiomycetes</taxon>
        <taxon>Thelebolales</taxon>
        <taxon>Thelebolaceae</taxon>
        <taxon>Pseudogymnoascus</taxon>
    </lineage>
</organism>
<feature type="compositionally biased region" description="Low complexity" evidence="1">
    <location>
        <begin position="596"/>
        <end position="605"/>
    </location>
</feature>
<feature type="compositionally biased region" description="Basic and acidic residues" evidence="1">
    <location>
        <begin position="69"/>
        <end position="89"/>
    </location>
</feature>
<feature type="compositionally biased region" description="Basic and acidic residues" evidence="1">
    <location>
        <begin position="339"/>
        <end position="385"/>
    </location>
</feature>
<proteinExistence type="predicted"/>
<feature type="compositionally biased region" description="Basic and acidic residues" evidence="1">
    <location>
        <begin position="45"/>
        <end position="57"/>
    </location>
</feature>
<dbReference type="EMBL" id="KV460212">
    <property type="protein sequence ID" value="OBT99587.1"/>
    <property type="molecule type" value="Genomic_DNA"/>
</dbReference>
<dbReference type="OrthoDB" id="4898142at2759"/>
<gene>
    <name evidence="2" type="ORF">VE01_02898</name>
</gene>
<evidence type="ECO:0000313" key="2">
    <source>
        <dbReference type="EMBL" id="OBT99587.1"/>
    </source>
</evidence>
<reference evidence="3" key="2">
    <citation type="journal article" date="2018" name="Nat. Commun.">
        <title>Extreme sensitivity to ultraviolet light in the fungal pathogen causing white-nose syndrome of bats.</title>
        <authorList>
            <person name="Palmer J.M."/>
            <person name="Drees K.P."/>
            <person name="Foster J.T."/>
            <person name="Lindner D.L."/>
        </authorList>
    </citation>
    <scope>NUCLEOTIDE SEQUENCE [LARGE SCALE GENOMIC DNA]</scope>
    <source>
        <strain evidence="3">UAMH 10579</strain>
    </source>
</reference>
<sequence>MGSDKARPAYVEDVLGDEDSDNNRTIRNTRVSARASKKEKKQRNEKRVAQEKKKSQSDDGYSSLPVLTRADERATVKEIRVIPDREPREGRRKSLNINPGKSPRKSSRPPTQRSVTFDHSDLPSRPKDRDDPRYFGQTRGGHPFVIQAQSTPRAAPSSAASSQSRQSRPMSISSNNISRPPLSGSAHFYAPSPLYTAPIMIQPQYQNPMQMAYSPSQPGSPSRKTLEDRFARTGASTIVRPSSVSGYRPSDLQLVQKGVYDDDDEEDDDDDDDYDSEEEERNQAAIMQEAARVREVRRRAKEQQDALDMPPPQPMQRRRSVRQPSEQSIFLQDNLDDELQPRRSRDEPRETRRSRDYDHRPSGDYDRRPSGDYDRRPSGDYERPSPRRPSPHRRLSHAYEFNERERPAQPKITYRGDAAPPSRARRQSLPRAPESNESLSFAYDRDDANIRIEGATGRRASYYGPLSNSSSNYEDKIRDAAGYQADVSGGEPIKLTADLLRKQQNTIGSSRSTHSSNSRDESDFKRSVTTRTTRSVSGNDAGTGGDDVTIRIKGNAKVTIGAAEITNADGVELNIVNNRRQSIRNGSEASRSEYAPSQSGQSQPPLSEYAPTATDERERERERKGRREILGAPMGRERTGSVAGRRRGFF</sequence>
<feature type="compositionally biased region" description="Basic and acidic residues" evidence="1">
    <location>
        <begin position="116"/>
        <end position="133"/>
    </location>
</feature>
<feature type="region of interest" description="Disordered" evidence="1">
    <location>
        <begin position="585"/>
        <end position="650"/>
    </location>
</feature>
<feature type="compositionally biased region" description="Acidic residues" evidence="1">
    <location>
        <begin position="261"/>
        <end position="280"/>
    </location>
</feature>